<accession>A0ABX0A8U2</accession>
<proteinExistence type="predicted"/>
<gene>
    <name evidence="1" type="ORF">DT603_00570</name>
</gene>
<name>A0ABX0A8U2_9GAMM</name>
<keyword evidence="2" id="KW-1185">Reference proteome</keyword>
<evidence type="ECO:0000313" key="1">
    <source>
        <dbReference type="EMBL" id="NDK37338.1"/>
    </source>
</evidence>
<organism evidence="1 2">
    <name type="scientific">Pseudoxanthomonas gei</name>
    <dbReference type="NCBI Taxonomy" id="1383030"/>
    <lineage>
        <taxon>Bacteria</taxon>
        <taxon>Pseudomonadati</taxon>
        <taxon>Pseudomonadota</taxon>
        <taxon>Gammaproteobacteria</taxon>
        <taxon>Lysobacterales</taxon>
        <taxon>Lysobacteraceae</taxon>
        <taxon>Pseudoxanthomonas</taxon>
    </lineage>
</organism>
<reference evidence="1 2" key="1">
    <citation type="submission" date="2018-07" db="EMBL/GenBank/DDBJ databases">
        <title>Whole genome Sequencing of Pseudoxanthomonas gei KCTC 32298 (T).</title>
        <authorList>
            <person name="Kumar S."/>
            <person name="Bansal K."/>
            <person name="Kaur A."/>
            <person name="Patil P."/>
            <person name="Sharma S."/>
            <person name="Patil P.B."/>
        </authorList>
    </citation>
    <scope>NUCLEOTIDE SEQUENCE [LARGE SCALE GENOMIC DNA]</scope>
    <source>
        <strain evidence="1 2">KCTC 32298</strain>
    </source>
</reference>
<comment type="caution">
    <text evidence="1">The sequence shown here is derived from an EMBL/GenBank/DDBJ whole genome shotgun (WGS) entry which is preliminary data.</text>
</comment>
<protein>
    <submittedName>
        <fullName evidence="1">Uncharacterized protein</fullName>
    </submittedName>
</protein>
<dbReference type="EMBL" id="QOVG01000001">
    <property type="protein sequence ID" value="NDK37338.1"/>
    <property type="molecule type" value="Genomic_DNA"/>
</dbReference>
<dbReference type="Proteomes" id="UP001429354">
    <property type="component" value="Unassembled WGS sequence"/>
</dbReference>
<sequence>MTVLASASAAALEAERCGATGLGDAPLADLAVARLLAVPPTGGGVTARLTVFLVAMPKPRPAPHPLQELERWKVMKRC</sequence>
<evidence type="ECO:0000313" key="2">
    <source>
        <dbReference type="Proteomes" id="UP001429354"/>
    </source>
</evidence>